<dbReference type="RefSeq" id="WP_107297729.1">
    <property type="nucleotide sequence ID" value="NZ_PYMB01000002.1"/>
</dbReference>
<dbReference type="EMBL" id="PYMB01000002">
    <property type="protein sequence ID" value="PSW14486.1"/>
    <property type="molecule type" value="Genomic_DNA"/>
</dbReference>
<dbReference type="AlphaFoldDB" id="A0A2T3NHI1"/>
<dbReference type="InterPro" id="IPR023614">
    <property type="entry name" value="Porin_dom_sf"/>
</dbReference>
<evidence type="ECO:0000313" key="2">
    <source>
        <dbReference type="EMBL" id="PSW14486.1"/>
    </source>
</evidence>
<dbReference type="Gene3D" id="2.40.160.10">
    <property type="entry name" value="Porin"/>
    <property type="match status" value="1"/>
</dbReference>
<dbReference type="Proteomes" id="UP000241346">
    <property type="component" value="Unassembled WGS sequence"/>
</dbReference>
<protein>
    <recommendedName>
        <fullName evidence="4">Sulfate ABC transporter permease</fullName>
    </recommendedName>
</protein>
<proteinExistence type="predicted"/>
<evidence type="ECO:0000256" key="1">
    <source>
        <dbReference type="SAM" id="SignalP"/>
    </source>
</evidence>
<name>A0A2T3NHI1_9GAMM</name>
<dbReference type="OrthoDB" id="197869at2"/>
<dbReference type="SUPFAM" id="SSF56935">
    <property type="entry name" value="Porins"/>
    <property type="match status" value="1"/>
</dbReference>
<organism evidence="2 3">
    <name type="scientific">Photobacterium rosenbergii</name>
    <dbReference type="NCBI Taxonomy" id="294936"/>
    <lineage>
        <taxon>Bacteria</taxon>
        <taxon>Pseudomonadati</taxon>
        <taxon>Pseudomonadota</taxon>
        <taxon>Gammaproteobacteria</taxon>
        <taxon>Vibrionales</taxon>
        <taxon>Vibrionaceae</taxon>
        <taxon>Photobacterium</taxon>
    </lineage>
</organism>
<gene>
    <name evidence="2" type="ORF">C9J01_08625</name>
</gene>
<reference evidence="2 3" key="1">
    <citation type="submission" date="2018-03" db="EMBL/GenBank/DDBJ databases">
        <title>Whole genome sequencing of Histamine producing bacteria.</title>
        <authorList>
            <person name="Butler K."/>
        </authorList>
    </citation>
    <scope>NUCLEOTIDE SEQUENCE [LARGE SCALE GENOMIC DNA]</scope>
    <source>
        <strain evidence="2 3">DSM 19138</strain>
    </source>
</reference>
<keyword evidence="1" id="KW-0732">Signal</keyword>
<comment type="caution">
    <text evidence="2">The sequence shown here is derived from an EMBL/GenBank/DDBJ whole genome shotgun (WGS) entry which is preliminary data.</text>
</comment>
<evidence type="ECO:0000313" key="3">
    <source>
        <dbReference type="Proteomes" id="UP000241346"/>
    </source>
</evidence>
<accession>A0A2T3NHI1</accession>
<feature type="chain" id="PRO_5015740740" description="Sulfate ABC transporter permease" evidence="1">
    <location>
        <begin position="22"/>
        <end position="372"/>
    </location>
</feature>
<feature type="signal peptide" evidence="1">
    <location>
        <begin position="1"/>
        <end position="21"/>
    </location>
</feature>
<sequence length="372" mass="42649">MYCLKYISTALLLLSSLAVKAVELPDWLAFSGFASVAAAKSDNDTPYYYTRNITDDWCFDCDTIVGLQADIFPTDWLHASAQLVKRPSDNFSDPDLEWAYISVEPIADLKIRAGRLRSPTFMYSQVVFVNQAYPWVRLPAEVYDTTGGFTRYDGIDGYYTWVLNDSLLLQVQPYAAFKTSIDDNEINNTYYDVDLKELYGLRLDLESDVWSVYLNYFEARLDITTVDDVPLEVNEFDVPIRFGKRTVPIDSKTWSYGLKYDWDDFTFVFEGTTSKDSYWGGYLSVLYHYDDWTPYVVYGKRTGGEEGSKEHSDSFSLGTRYDILPNLAAVAEWHYTKAKGDSRGSFTYPRGQEPDDRSANIFTLGLNYSFNL</sequence>
<evidence type="ECO:0008006" key="4">
    <source>
        <dbReference type="Google" id="ProtNLM"/>
    </source>
</evidence>